<protein>
    <submittedName>
        <fullName evidence="9">Multidrug-efflux transporter</fullName>
    </submittedName>
</protein>
<dbReference type="Pfam" id="PF05977">
    <property type="entry name" value="MFS_3"/>
    <property type="match status" value="1"/>
</dbReference>
<evidence type="ECO:0000256" key="7">
    <source>
        <dbReference type="SAM" id="Phobius"/>
    </source>
</evidence>
<evidence type="ECO:0000256" key="6">
    <source>
        <dbReference type="ARBA" id="ARBA00023136"/>
    </source>
</evidence>
<reference evidence="9" key="1">
    <citation type="submission" date="2016-05" db="EMBL/GenBank/DDBJ databases">
        <title>Microbial consortia oxidize butane by reversing methanogenesis.</title>
        <authorList>
            <person name="Laso-Perez R."/>
            <person name="Richter M."/>
            <person name="Wegener G."/>
            <person name="Musat F."/>
        </authorList>
    </citation>
    <scope>NUCLEOTIDE SEQUENCE [LARGE SCALE GENOMIC DNA]</scope>
    <source>
        <strain evidence="9">BOX2</strain>
    </source>
</reference>
<keyword evidence="2" id="KW-0813">Transport</keyword>
<dbReference type="Pfam" id="PF07690">
    <property type="entry name" value="MFS_1"/>
    <property type="match status" value="1"/>
</dbReference>
<dbReference type="InterPro" id="IPR036259">
    <property type="entry name" value="MFS_trans_sf"/>
</dbReference>
<evidence type="ECO:0000256" key="1">
    <source>
        <dbReference type="ARBA" id="ARBA00004651"/>
    </source>
</evidence>
<dbReference type="STRING" id="1838285.SCAL_000865"/>
<keyword evidence="5 7" id="KW-1133">Transmembrane helix</keyword>
<evidence type="ECO:0000256" key="4">
    <source>
        <dbReference type="ARBA" id="ARBA00022692"/>
    </source>
</evidence>
<dbReference type="PANTHER" id="PTHR23517">
    <property type="entry name" value="RESISTANCE PROTEIN MDTM, PUTATIVE-RELATED-RELATED"/>
    <property type="match status" value="1"/>
</dbReference>
<dbReference type="InterPro" id="IPR001958">
    <property type="entry name" value="Tet-R_TetA/multi-R_MdtG-like"/>
</dbReference>
<dbReference type="PRINTS" id="PR01035">
    <property type="entry name" value="TCRTETA"/>
</dbReference>
<dbReference type="InterPro" id="IPR010290">
    <property type="entry name" value="TM_effector"/>
</dbReference>
<feature type="transmembrane region" description="Helical" evidence="7">
    <location>
        <begin position="256"/>
        <end position="274"/>
    </location>
</feature>
<dbReference type="InterPro" id="IPR050171">
    <property type="entry name" value="MFS_Transporters"/>
</dbReference>
<comment type="subcellular location">
    <subcellularLocation>
        <location evidence="1">Cell membrane</location>
        <topology evidence="1">Multi-pass membrane protein</topology>
    </subcellularLocation>
</comment>
<evidence type="ECO:0000313" key="10">
    <source>
        <dbReference type="Proteomes" id="UP000186940"/>
    </source>
</evidence>
<feature type="transmembrane region" description="Helical" evidence="7">
    <location>
        <begin position="280"/>
        <end position="298"/>
    </location>
</feature>
<feature type="domain" description="Major facilitator superfamily (MFS) profile" evidence="8">
    <location>
        <begin position="1"/>
        <end position="367"/>
    </location>
</feature>
<evidence type="ECO:0000313" key="9">
    <source>
        <dbReference type="EMBL" id="OFV68225.1"/>
    </source>
</evidence>
<dbReference type="CDD" id="cd17325">
    <property type="entry name" value="MFS_MdtG_SLC18_like"/>
    <property type="match status" value="1"/>
</dbReference>
<feature type="transmembrane region" description="Helical" evidence="7">
    <location>
        <begin position="341"/>
        <end position="359"/>
    </location>
</feature>
<comment type="caution">
    <text evidence="9">The sequence shown here is derived from an EMBL/GenBank/DDBJ whole genome shotgun (WGS) entry which is preliminary data.</text>
</comment>
<gene>
    <name evidence="9" type="ORF">SCAL_000865</name>
</gene>
<proteinExistence type="predicted"/>
<feature type="transmembrane region" description="Helical" evidence="7">
    <location>
        <begin position="16"/>
        <end position="37"/>
    </location>
</feature>
<dbReference type="InterPro" id="IPR011701">
    <property type="entry name" value="MFS"/>
</dbReference>
<accession>A0A1F2PAY6</accession>
<keyword evidence="6 7" id="KW-0472">Membrane</keyword>
<feature type="transmembrane region" description="Helical" evidence="7">
    <location>
        <begin position="225"/>
        <end position="244"/>
    </location>
</feature>
<feature type="transmembrane region" description="Helical" evidence="7">
    <location>
        <begin position="72"/>
        <end position="95"/>
    </location>
</feature>
<name>A0A1F2PAY6_9EURY</name>
<dbReference type="EMBL" id="LYOS01000002">
    <property type="protein sequence ID" value="OFV68225.1"/>
    <property type="molecule type" value="Genomic_DNA"/>
</dbReference>
<dbReference type="InterPro" id="IPR005829">
    <property type="entry name" value="Sugar_transporter_CS"/>
</dbReference>
<sequence length="367" mass="40329">MSAVYPSYLESFVEKAYLIGFLASLIYLIQLPVSIPVGAFSDLVGRKKLLLTGLSVFTGVELLYYLNEYLAALIILQLAVGILMITVFVTSEAFIRDISPISRRGAIRSFFGTWITAGYLFGPIIGGWIGDNYSIRMPFLISAILMLLSLILLSGVKDEHRSQVAVRDKPIKEKISFFKPLKRFLSLGGGVRYLFINAIILYFWYVTKWIYAPLFLLYLGYDLGIVGIWLGVSLIPLILFQIPAGILGDRIGKERMITIGVLISAISIAPLGFISDLDGLILIILIISTGSAFIEPLINAKITDLIPKENYGECSGVFEAAKITGCISGPIVTGIIVDLAGFEYAFIPSAILFLFLLIYDVTGHGKN</sequence>
<feature type="transmembrane region" description="Helical" evidence="7">
    <location>
        <begin position="184"/>
        <end position="205"/>
    </location>
</feature>
<dbReference type="PROSITE" id="PS00216">
    <property type="entry name" value="SUGAR_TRANSPORT_1"/>
    <property type="match status" value="1"/>
</dbReference>
<keyword evidence="3" id="KW-1003">Cell membrane</keyword>
<dbReference type="GO" id="GO:0005886">
    <property type="term" value="C:plasma membrane"/>
    <property type="evidence" value="ECO:0007669"/>
    <property type="project" value="UniProtKB-SubCell"/>
</dbReference>
<dbReference type="GO" id="GO:0022857">
    <property type="term" value="F:transmembrane transporter activity"/>
    <property type="evidence" value="ECO:0007669"/>
    <property type="project" value="InterPro"/>
</dbReference>
<keyword evidence="10" id="KW-1185">Reference proteome</keyword>
<evidence type="ECO:0000259" key="8">
    <source>
        <dbReference type="PROSITE" id="PS50850"/>
    </source>
</evidence>
<evidence type="ECO:0000256" key="5">
    <source>
        <dbReference type="ARBA" id="ARBA00022989"/>
    </source>
</evidence>
<dbReference type="SUPFAM" id="SSF103473">
    <property type="entry name" value="MFS general substrate transporter"/>
    <property type="match status" value="1"/>
</dbReference>
<evidence type="ECO:0000256" key="2">
    <source>
        <dbReference type="ARBA" id="ARBA00022448"/>
    </source>
</evidence>
<dbReference type="Gene3D" id="1.20.1250.20">
    <property type="entry name" value="MFS general substrate transporter like domains"/>
    <property type="match status" value="2"/>
</dbReference>
<evidence type="ECO:0000256" key="3">
    <source>
        <dbReference type="ARBA" id="ARBA00022475"/>
    </source>
</evidence>
<feature type="transmembrane region" description="Helical" evidence="7">
    <location>
        <begin position="107"/>
        <end position="129"/>
    </location>
</feature>
<keyword evidence="4 7" id="KW-0812">Transmembrane</keyword>
<dbReference type="PROSITE" id="PS50850">
    <property type="entry name" value="MFS"/>
    <property type="match status" value="1"/>
</dbReference>
<dbReference type="InterPro" id="IPR020846">
    <property type="entry name" value="MFS_dom"/>
</dbReference>
<feature type="transmembrane region" description="Helical" evidence="7">
    <location>
        <begin position="135"/>
        <end position="153"/>
    </location>
</feature>
<organism evidence="9 10">
    <name type="scientific">Candidatus Syntropharchaeum caldarium</name>
    <dbReference type="NCBI Taxonomy" id="1838285"/>
    <lineage>
        <taxon>Archaea</taxon>
        <taxon>Methanobacteriati</taxon>
        <taxon>Methanobacteriota</taxon>
        <taxon>Stenosarchaea group</taxon>
        <taxon>Methanomicrobia</taxon>
        <taxon>Methanosarcinales</taxon>
        <taxon>ANME-2 cluster</taxon>
        <taxon>Candidatus Syntropharchaeum</taxon>
    </lineage>
</organism>
<dbReference type="Proteomes" id="UP000186940">
    <property type="component" value="Unassembled WGS sequence"/>
</dbReference>
<dbReference type="AlphaFoldDB" id="A0A1F2PAY6"/>